<name>A0A0F9K9M4_9ZZZZ</name>
<evidence type="ECO:0000313" key="1">
    <source>
        <dbReference type="EMBL" id="KKM78894.1"/>
    </source>
</evidence>
<dbReference type="AlphaFoldDB" id="A0A0F9K9M4"/>
<accession>A0A0F9K9M4</accession>
<dbReference type="EMBL" id="LAZR01008417">
    <property type="protein sequence ID" value="KKM78894.1"/>
    <property type="molecule type" value="Genomic_DNA"/>
</dbReference>
<sequence>MPLDHTGLYPVSSQMGFSRGVVLLDDCEGTFNWTATGTGSDFAASYETDAAFMGTKGMKLVTKTTTPADGDYVQVRRYMPYPEADLMTMRMRVALEQVSDCEYVYFIVYPYDGVNQYQGSILWAPNAGAVWIRESGGGYIEIPGSVWAVVDGAWVTMEMTLNLADFKYVSAMFNGVRGDMSAFSMDPLGANTNRYMRFEIKIVAIGPAITTVFFDFIYAGEYIEL</sequence>
<protein>
    <submittedName>
        <fullName evidence="1">Uncharacterized protein</fullName>
    </submittedName>
</protein>
<organism evidence="1">
    <name type="scientific">marine sediment metagenome</name>
    <dbReference type="NCBI Taxonomy" id="412755"/>
    <lineage>
        <taxon>unclassified sequences</taxon>
        <taxon>metagenomes</taxon>
        <taxon>ecological metagenomes</taxon>
    </lineage>
</organism>
<comment type="caution">
    <text evidence="1">The sequence shown here is derived from an EMBL/GenBank/DDBJ whole genome shotgun (WGS) entry which is preliminary data.</text>
</comment>
<gene>
    <name evidence="1" type="ORF">LCGC14_1355380</name>
</gene>
<proteinExistence type="predicted"/>
<reference evidence="1" key="1">
    <citation type="journal article" date="2015" name="Nature">
        <title>Complex archaea that bridge the gap between prokaryotes and eukaryotes.</title>
        <authorList>
            <person name="Spang A."/>
            <person name="Saw J.H."/>
            <person name="Jorgensen S.L."/>
            <person name="Zaremba-Niedzwiedzka K."/>
            <person name="Martijn J."/>
            <person name="Lind A.E."/>
            <person name="van Eijk R."/>
            <person name="Schleper C."/>
            <person name="Guy L."/>
            <person name="Ettema T.J."/>
        </authorList>
    </citation>
    <scope>NUCLEOTIDE SEQUENCE</scope>
</reference>